<dbReference type="RefSeq" id="WP_102755983.1">
    <property type="nucleotide sequence ID" value="NZ_CP025791.1"/>
</dbReference>
<dbReference type="OrthoDB" id="893802at2"/>
<dbReference type="KEGG" id="fek:C1H87_11665"/>
<name>A0A2K9PR75_9FLAO</name>
<proteinExistence type="predicted"/>
<dbReference type="EMBL" id="CP025791">
    <property type="protein sequence ID" value="AUP79328.1"/>
    <property type="molecule type" value="Genomic_DNA"/>
</dbReference>
<accession>A0A2K9PR75</accession>
<feature type="chain" id="PRO_5014817504" description="Lipoprotein" evidence="1">
    <location>
        <begin position="22"/>
        <end position="135"/>
    </location>
</feature>
<evidence type="ECO:0000313" key="3">
    <source>
        <dbReference type="Proteomes" id="UP000235826"/>
    </source>
</evidence>
<dbReference type="AlphaFoldDB" id="A0A2K9PR75"/>
<protein>
    <recommendedName>
        <fullName evidence="4">Lipoprotein</fullName>
    </recommendedName>
</protein>
<reference evidence="2 3" key="1">
    <citation type="submission" date="2018-01" db="EMBL/GenBank/DDBJ databases">
        <title>Complete genome sequence of Flavivirga eckloniae ECD14 isolated from seaweed Ecklonia cava.</title>
        <authorList>
            <person name="Lee J.H."/>
            <person name="Baik K.S."/>
            <person name="Seong C.N."/>
        </authorList>
    </citation>
    <scope>NUCLEOTIDE SEQUENCE [LARGE SCALE GENOMIC DNA]</scope>
    <source>
        <strain evidence="2 3">ECD14</strain>
    </source>
</reference>
<keyword evidence="1" id="KW-0732">Signal</keyword>
<gene>
    <name evidence="2" type="ORF">C1H87_11665</name>
</gene>
<evidence type="ECO:0008006" key="4">
    <source>
        <dbReference type="Google" id="ProtNLM"/>
    </source>
</evidence>
<evidence type="ECO:0000256" key="1">
    <source>
        <dbReference type="SAM" id="SignalP"/>
    </source>
</evidence>
<keyword evidence="3" id="KW-1185">Reference proteome</keyword>
<sequence length="135" mass="15444">MKRLLALCVALVIFASCSIDDGEDFTKVFVPVESVEIPDEFELGKIYSIEVNYLRPSTCHSFNEFYYLIEGNERIVAPINYAFEGDDCQILEDKLVKASFPFKVISTNSYIFKFWKGNDTEGKSEYLTIEVPVVQ</sequence>
<organism evidence="2 3">
    <name type="scientific">Flavivirga eckloniae</name>
    <dbReference type="NCBI Taxonomy" id="1803846"/>
    <lineage>
        <taxon>Bacteria</taxon>
        <taxon>Pseudomonadati</taxon>
        <taxon>Bacteroidota</taxon>
        <taxon>Flavobacteriia</taxon>
        <taxon>Flavobacteriales</taxon>
        <taxon>Flavobacteriaceae</taxon>
        <taxon>Flavivirga</taxon>
    </lineage>
</organism>
<feature type="signal peptide" evidence="1">
    <location>
        <begin position="1"/>
        <end position="21"/>
    </location>
</feature>
<evidence type="ECO:0000313" key="2">
    <source>
        <dbReference type="EMBL" id="AUP79328.1"/>
    </source>
</evidence>
<dbReference type="PROSITE" id="PS51257">
    <property type="entry name" value="PROKAR_LIPOPROTEIN"/>
    <property type="match status" value="1"/>
</dbReference>
<dbReference type="Proteomes" id="UP000235826">
    <property type="component" value="Chromosome"/>
</dbReference>